<sequence>MTNPFPTRLAALGNALLENTDPAEMAVANGVLEALFQSSDFSSQDRDNYARRFFGRRDYSQLHDDLTSASRPPTMNDRFQANISIDVLMLVKALNQASLAGGRDRGEQRTPLSLLQGMVATYFVFGPGPASSLFLELQEAVKQESYEITSSSHVAINLSGLNPMFDNTSYLWKSCKMAASLVLLLAAHPTPESMYEALKPQSRSMGGMPTLESIKSSNPDSLSKTFQEAKRAAIEEGTTTVMGVKLLDKHIFELVKRGTSEEFFSFAHTFTMGYINDEHAGLRSWDQAKEFVDGFEKLIRCKGNWSAKINKLYKKLFLVDINEICSVKGPERPFTWATNQLRNLT</sequence>
<dbReference type="STRING" id="1230097.A0A423XK12"/>
<dbReference type="InParanoid" id="A0A423XK12"/>
<dbReference type="AlphaFoldDB" id="A0A423XK12"/>
<accession>A0A423XK12</accession>
<comment type="caution">
    <text evidence="1">The sequence shown here is derived from an EMBL/GenBank/DDBJ whole genome shotgun (WGS) entry which is preliminary data.</text>
</comment>
<reference evidence="1 2" key="1">
    <citation type="submission" date="2015-09" db="EMBL/GenBank/DDBJ databases">
        <title>Host preference determinants of Valsa canker pathogens revealed by comparative genomics.</title>
        <authorList>
            <person name="Yin Z."/>
            <person name="Huang L."/>
        </authorList>
    </citation>
    <scope>NUCLEOTIDE SEQUENCE [LARGE SCALE GENOMIC DNA]</scope>
    <source>
        <strain evidence="1 2">SXYLt</strain>
    </source>
</reference>
<name>A0A423XK12_9PEZI</name>
<evidence type="ECO:0000313" key="1">
    <source>
        <dbReference type="EMBL" id="ROW16778.1"/>
    </source>
</evidence>
<dbReference type="OrthoDB" id="4726597at2759"/>
<dbReference type="EMBL" id="LKEB01000004">
    <property type="protein sequence ID" value="ROW16778.1"/>
    <property type="molecule type" value="Genomic_DNA"/>
</dbReference>
<dbReference type="Proteomes" id="UP000285146">
    <property type="component" value="Unassembled WGS sequence"/>
</dbReference>
<protein>
    <submittedName>
        <fullName evidence="1">Uncharacterized protein</fullName>
    </submittedName>
</protein>
<proteinExistence type="predicted"/>
<gene>
    <name evidence="1" type="ORF">VPNG_01686</name>
</gene>
<evidence type="ECO:0000313" key="2">
    <source>
        <dbReference type="Proteomes" id="UP000285146"/>
    </source>
</evidence>
<organism evidence="1 2">
    <name type="scientific">Cytospora leucostoma</name>
    <dbReference type="NCBI Taxonomy" id="1230097"/>
    <lineage>
        <taxon>Eukaryota</taxon>
        <taxon>Fungi</taxon>
        <taxon>Dikarya</taxon>
        <taxon>Ascomycota</taxon>
        <taxon>Pezizomycotina</taxon>
        <taxon>Sordariomycetes</taxon>
        <taxon>Sordariomycetidae</taxon>
        <taxon>Diaporthales</taxon>
        <taxon>Cytosporaceae</taxon>
        <taxon>Cytospora</taxon>
    </lineage>
</organism>
<keyword evidence="2" id="KW-1185">Reference proteome</keyword>